<dbReference type="PROSITE" id="PS50005">
    <property type="entry name" value="TPR"/>
    <property type="match status" value="1"/>
</dbReference>
<keyword evidence="1" id="KW-0802">TPR repeat</keyword>
<gene>
    <name evidence="3" type="ORF">PSNMU_V1.4_AUG-EV-PASAV3_0110700</name>
</gene>
<reference evidence="3 4" key="1">
    <citation type="submission" date="2019-01" db="EMBL/GenBank/DDBJ databases">
        <authorList>
            <person name="Ferrante I. M."/>
        </authorList>
    </citation>
    <scope>NUCLEOTIDE SEQUENCE [LARGE SCALE GENOMIC DNA]</scope>
    <source>
        <strain evidence="3 4">B856</strain>
    </source>
</reference>
<dbReference type="OrthoDB" id="53736at2759"/>
<feature type="repeat" description="TPR" evidence="1">
    <location>
        <begin position="46"/>
        <end position="79"/>
    </location>
</feature>
<dbReference type="AlphaFoldDB" id="A0A448ZPJ0"/>
<sequence length="424" mass="47170">MDDSITTTITHENANASADSAIESRSCTACPPSHTNAKASPSHLYAQQLNNTAALCIEIGHYSRAISSLQKALELNRNQNKEWKDRNQPVCRCYKCTLDACIYYSENTPSEATVNSFAAVPINSGNTETINDGIDNKRRKVCLPSPKKKADSAFWKPPSYTRRRQHQHQQRLSSQNPNVPGHENKENIGSRVPIHKNLPRTHKNEQKTEPPKQDHYQEEDDEDDGYSGGYIYRRPIRVICEGHAMGSTLYLIITFNLALANHLLTISSCYNGDAKGGSSSKKLVNRTLALYQLTYKWQLKLLCGGNRGGSASAAILPPSPSSQPPSPSSSSPQSCTAVTSIRFNMIIRNNLSQIHRLVGNHEKHKRCLQFLLSTVMVVTEYKSRTPMNRVISNHTKDPRSMELDGFLRNTTAIILQKGHCANAA</sequence>
<dbReference type="InterPro" id="IPR011990">
    <property type="entry name" value="TPR-like_helical_dom_sf"/>
</dbReference>
<evidence type="ECO:0000313" key="3">
    <source>
        <dbReference type="EMBL" id="VEU43967.1"/>
    </source>
</evidence>
<proteinExistence type="predicted"/>
<dbReference type="EMBL" id="CAACVS010000602">
    <property type="protein sequence ID" value="VEU43967.1"/>
    <property type="molecule type" value="Genomic_DNA"/>
</dbReference>
<organism evidence="3 4">
    <name type="scientific">Pseudo-nitzschia multistriata</name>
    <dbReference type="NCBI Taxonomy" id="183589"/>
    <lineage>
        <taxon>Eukaryota</taxon>
        <taxon>Sar</taxon>
        <taxon>Stramenopiles</taxon>
        <taxon>Ochrophyta</taxon>
        <taxon>Bacillariophyta</taxon>
        <taxon>Bacillariophyceae</taxon>
        <taxon>Bacillariophycidae</taxon>
        <taxon>Bacillariales</taxon>
        <taxon>Bacillariaceae</taxon>
        <taxon>Pseudo-nitzschia</taxon>
    </lineage>
</organism>
<evidence type="ECO:0000313" key="4">
    <source>
        <dbReference type="Proteomes" id="UP000291116"/>
    </source>
</evidence>
<evidence type="ECO:0000256" key="2">
    <source>
        <dbReference type="SAM" id="MobiDB-lite"/>
    </source>
</evidence>
<evidence type="ECO:0000256" key="1">
    <source>
        <dbReference type="PROSITE-ProRule" id="PRU00339"/>
    </source>
</evidence>
<feature type="compositionally biased region" description="Pro residues" evidence="2">
    <location>
        <begin position="317"/>
        <end position="327"/>
    </location>
</feature>
<dbReference type="InterPro" id="IPR019734">
    <property type="entry name" value="TPR_rpt"/>
</dbReference>
<name>A0A448ZPJ0_9STRA</name>
<keyword evidence="4" id="KW-1185">Reference proteome</keyword>
<protein>
    <submittedName>
        <fullName evidence="3">Uncharacterized protein</fullName>
    </submittedName>
</protein>
<feature type="compositionally biased region" description="Basic and acidic residues" evidence="2">
    <location>
        <begin position="202"/>
        <end position="216"/>
    </location>
</feature>
<dbReference type="SUPFAM" id="SSF48452">
    <property type="entry name" value="TPR-like"/>
    <property type="match status" value="1"/>
</dbReference>
<feature type="region of interest" description="Disordered" evidence="2">
    <location>
        <begin position="137"/>
        <end position="226"/>
    </location>
</feature>
<accession>A0A448ZPJ0</accession>
<dbReference type="Proteomes" id="UP000291116">
    <property type="component" value="Unassembled WGS sequence"/>
</dbReference>
<feature type="region of interest" description="Disordered" evidence="2">
    <location>
        <begin position="313"/>
        <end position="335"/>
    </location>
</feature>